<dbReference type="InterPro" id="IPR026022">
    <property type="entry name" value="PhoU_dom"/>
</dbReference>
<accession>A0A0E9LTT3</accession>
<evidence type="ECO:0000256" key="3">
    <source>
        <dbReference type="ARBA" id="ARBA00011738"/>
    </source>
</evidence>
<name>A0A0E9LTT3_9BACT</name>
<protein>
    <recommendedName>
        <fullName evidence="8">Phosphate-specific transport system accessory protein PhoU</fullName>
    </recommendedName>
</protein>
<dbReference type="Gene3D" id="1.20.58.220">
    <property type="entry name" value="Phosphate transport system protein phou homolog 2, domain 2"/>
    <property type="match status" value="1"/>
</dbReference>
<feature type="domain" description="PhoU" evidence="9">
    <location>
        <begin position="2"/>
        <end position="83"/>
    </location>
</feature>
<dbReference type="InterPro" id="IPR028366">
    <property type="entry name" value="PhoU"/>
</dbReference>
<organism evidence="10 11">
    <name type="scientific">Geofilum rubicundum JCM 15548</name>
    <dbReference type="NCBI Taxonomy" id="1236989"/>
    <lineage>
        <taxon>Bacteria</taxon>
        <taxon>Pseudomonadati</taxon>
        <taxon>Bacteroidota</taxon>
        <taxon>Bacteroidia</taxon>
        <taxon>Marinilabiliales</taxon>
        <taxon>Marinilabiliaceae</taxon>
        <taxon>Geofilum</taxon>
    </lineage>
</organism>
<evidence type="ECO:0000256" key="1">
    <source>
        <dbReference type="ARBA" id="ARBA00004496"/>
    </source>
</evidence>
<comment type="subcellular location">
    <subcellularLocation>
        <location evidence="1 8">Cytoplasm</location>
    </subcellularLocation>
</comment>
<evidence type="ECO:0000256" key="7">
    <source>
        <dbReference type="ARBA" id="ARBA00056181"/>
    </source>
</evidence>
<evidence type="ECO:0000313" key="10">
    <source>
        <dbReference type="EMBL" id="GAO28708.1"/>
    </source>
</evidence>
<dbReference type="EMBL" id="BAZW01000004">
    <property type="protein sequence ID" value="GAO28708.1"/>
    <property type="molecule type" value="Genomic_DNA"/>
</dbReference>
<sequence length="208" mass="23793">MWGLVSSQVDNTRIALLEFDKPLANEVSAKEKRVDGFELKIDEACETFLALQNPFAADLRMVIAILKINYNLERIGDFANAISLLIEDLDEPVDEEIIARLRITEMFHTCSLMMRDASNAFIKEDGKLARSVFKMDKELNTINKNAVETICELIKEKPEKTRVLVEILSVVRRLERVGDHLTNIVEEIIFSLEAKKLTHAKFKKKISE</sequence>
<dbReference type="STRING" id="1236989.JCM15548_1831"/>
<evidence type="ECO:0000256" key="8">
    <source>
        <dbReference type="PIRNR" id="PIRNR003107"/>
    </source>
</evidence>
<dbReference type="GO" id="GO:0005737">
    <property type="term" value="C:cytoplasm"/>
    <property type="evidence" value="ECO:0007669"/>
    <property type="project" value="UniProtKB-SubCell"/>
</dbReference>
<evidence type="ECO:0000256" key="5">
    <source>
        <dbReference type="ARBA" id="ARBA00022490"/>
    </source>
</evidence>
<dbReference type="GO" id="GO:0030643">
    <property type="term" value="P:intracellular phosphate ion homeostasis"/>
    <property type="evidence" value="ECO:0007669"/>
    <property type="project" value="InterPro"/>
</dbReference>
<dbReference type="GO" id="GO:0006817">
    <property type="term" value="P:phosphate ion transport"/>
    <property type="evidence" value="ECO:0007669"/>
    <property type="project" value="UniProtKB-KW"/>
</dbReference>
<comment type="subunit">
    <text evidence="3 8">Homodimer.</text>
</comment>
<dbReference type="AlphaFoldDB" id="A0A0E9LTT3"/>
<dbReference type="PIRSF" id="PIRSF003107">
    <property type="entry name" value="PhoU"/>
    <property type="match status" value="1"/>
</dbReference>
<feature type="domain" description="PhoU" evidence="9">
    <location>
        <begin position="103"/>
        <end position="188"/>
    </location>
</feature>
<evidence type="ECO:0000256" key="6">
    <source>
        <dbReference type="ARBA" id="ARBA00022592"/>
    </source>
</evidence>
<evidence type="ECO:0000259" key="9">
    <source>
        <dbReference type="Pfam" id="PF01895"/>
    </source>
</evidence>
<comment type="function">
    <text evidence="7 8">Plays a role in the regulation of phosphate uptake.</text>
</comment>
<gene>
    <name evidence="10" type="ORF">JCM15548_1831</name>
</gene>
<keyword evidence="5 8" id="KW-0963">Cytoplasm</keyword>
<evidence type="ECO:0000313" key="11">
    <source>
        <dbReference type="Proteomes" id="UP000032900"/>
    </source>
</evidence>
<dbReference type="SUPFAM" id="SSF109755">
    <property type="entry name" value="PhoU-like"/>
    <property type="match status" value="1"/>
</dbReference>
<dbReference type="PANTHER" id="PTHR42930:SF3">
    <property type="entry name" value="PHOSPHATE-SPECIFIC TRANSPORT SYSTEM ACCESSORY PROTEIN PHOU"/>
    <property type="match status" value="1"/>
</dbReference>
<reference evidence="10 11" key="1">
    <citation type="journal article" date="2015" name="Microbes Environ.">
        <title>Distribution and evolution of nitrogen fixation genes in the phylum bacteroidetes.</title>
        <authorList>
            <person name="Inoue J."/>
            <person name="Oshima K."/>
            <person name="Suda W."/>
            <person name="Sakamoto M."/>
            <person name="Iino T."/>
            <person name="Noda S."/>
            <person name="Hongoh Y."/>
            <person name="Hattori M."/>
            <person name="Ohkuma M."/>
        </authorList>
    </citation>
    <scope>NUCLEOTIDE SEQUENCE [LARGE SCALE GENOMIC DNA]</scope>
    <source>
        <strain evidence="10">JCM 15548</strain>
    </source>
</reference>
<dbReference type="FunFam" id="1.20.58.220:FF:000004">
    <property type="entry name" value="Phosphate-specific transport system accessory protein PhoU"/>
    <property type="match status" value="1"/>
</dbReference>
<dbReference type="Proteomes" id="UP000032900">
    <property type="component" value="Unassembled WGS sequence"/>
</dbReference>
<evidence type="ECO:0000256" key="2">
    <source>
        <dbReference type="ARBA" id="ARBA00008107"/>
    </source>
</evidence>
<dbReference type="NCBIfam" id="TIGR02135">
    <property type="entry name" value="phoU_full"/>
    <property type="match status" value="1"/>
</dbReference>
<keyword evidence="4 8" id="KW-0813">Transport</keyword>
<dbReference type="PANTHER" id="PTHR42930">
    <property type="entry name" value="PHOSPHATE-SPECIFIC TRANSPORT SYSTEM ACCESSORY PROTEIN PHOU"/>
    <property type="match status" value="1"/>
</dbReference>
<comment type="caution">
    <text evidence="10">The sequence shown here is derived from an EMBL/GenBank/DDBJ whole genome shotgun (WGS) entry which is preliminary data.</text>
</comment>
<evidence type="ECO:0000256" key="4">
    <source>
        <dbReference type="ARBA" id="ARBA00022448"/>
    </source>
</evidence>
<proteinExistence type="inferred from homology"/>
<dbReference type="InterPro" id="IPR038078">
    <property type="entry name" value="PhoU-like_sf"/>
</dbReference>
<keyword evidence="6 8" id="KW-0592">Phosphate transport</keyword>
<dbReference type="GO" id="GO:0045936">
    <property type="term" value="P:negative regulation of phosphate metabolic process"/>
    <property type="evidence" value="ECO:0007669"/>
    <property type="project" value="InterPro"/>
</dbReference>
<dbReference type="Pfam" id="PF01895">
    <property type="entry name" value="PhoU"/>
    <property type="match status" value="2"/>
</dbReference>
<keyword evidence="11" id="KW-1185">Reference proteome</keyword>
<comment type="similarity">
    <text evidence="2 8">Belongs to the PhoU family.</text>
</comment>